<dbReference type="SUPFAM" id="SSF102705">
    <property type="entry name" value="NIF3 (NGG1p interacting factor 3)-like"/>
    <property type="match status" value="1"/>
</dbReference>
<dbReference type="FunFam" id="3.40.1390.30:FF:000001">
    <property type="entry name" value="GTP cyclohydrolase 1 type 2"/>
    <property type="match status" value="1"/>
</dbReference>
<organism evidence="3">
    <name type="scientific">bioreactor metagenome</name>
    <dbReference type="NCBI Taxonomy" id="1076179"/>
    <lineage>
        <taxon>unclassified sequences</taxon>
        <taxon>metagenomes</taxon>
        <taxon>ecological metagenomes</taxon>
    </lineage>
</organism>
<dbReference type="GO" id="GO:0005737">
    <property type="term" value="C:cytoplasm"/>
    <property type="evidence" value="ECO:0007669"/>
    <property type="project" value="TreeGrafter"/>
</dbReference>
<proteinExistence type="inferred from homology"/>
<dbReference type="EMBL" id="VSSQ01014177">
    <property type="protein sequence ID" value="MPM53108.1"/>
    <property type="molecule type" value="Genomic_DNA"/>
</dbReference>
<evidence type="ECO:0000256" key="2">
    <source>
        <dbReference type="ARBA" id="ARBA00022723"/>
    </source>
</evidence>
<dbReference type="PANTHER" id="PTHR13799:SF14">
    <property type="entry name" value="GTP CYCLOHYDROLASE 1 TYPE 2 HOMOLOG"/>
    <property type="match status" value="1"/>
</dbReference>
<name>A0A645AK45_9ZZZZ</name>
<dbReference type="PANTHER" id="PTHR13799">
    <property type="entry name" value="NGG1 INTERACTING FACTOR 3"/>
    <property type="match status" value="1"/>
</dbReference>
<evidence type="ECO:0000313" key="3">
    <source>
        <dbReference type="EMBL" id="MPM53108.1"/>
    </source>
</evidence>
<dbReference type="InterPro" id="IPR002678">
    <property type="entry name" value="DUF34/NIF3"/>
</dbReference>
<keyword evidence="2" id="KW-0479">Metal-binding</keyword>
<sequence length="265" mass="27909">MATVKEIYDFLDRKAPFALQYDFDNSGLLVGRQGMEVGRLLVALDITRAVAREAREAGAQLIVSHHPVIFHPAKSITDRDPGGLLLLELCEGGIAAVCAHTNLDKVQGGVNDALALAVGLTQMEQLAPEGTDANGNPYGLGRVGMLARPCRLEDYAGRVKAALGANGVRYASGGRPVSRVAVVGGAGGDMLHQALQKGCDTLVTADAKYNAFLDAAALGLNLIDAGHYPTEQVVCPVLAGWLREGFPGVEVAVSRSHGREPLDYL</sequence>
<accession>A0A645AK45</accession>
<dbReference type="Pfam" id="PF01784">
    <property type="entry name" value="DUF34_NIF3"/>
    <property type="match status" value="1"/>
</dbReference>
<evidence type="ECO:0000256" key="1">
    <source>
        <dbReference type="ARBA" id="ARBA00006964"/>
    </source>
</evidence>
<gene>
    <name evidence="3" type="ORF">SDC9_99872</name>
</gene>
<dbReference type="GO" id="GO:0003934">
    <property type="term" value="F:GTP cyclohydrolase I activity"/>
    <property type="evidence" value="ECO:0007669"/>
    <property type="project" value="UniProtKB-EC"/>
</dbReference>
<protein>
    <submittedName>
        <fullName evidence="3">GTP cyclohydrolase 1 type 2</fullName>
        <ecNumber evidence="3">3.5.4.16</ecNumber>
    </submittedName>
</protein>
<dbReference type="NCBIfam" id="TIGR00486">
    <property type="entry name" value="YbgI_SA1388"/>
    <property type="match status" value="1"/>
</dbReference>
<comment type="caution">
    <text evidence="3">The sequence shown here is derived from an EMBL/GenBank/DDBJ whole genome shotgun (WGS) entry which is preliminary data.</text>
</comment>
<comment type="similarity">
    <text evidence="1">Belongs to the GTP cyclohydrolase I type 2/NIF3 family.</text>
</comment>
<dbReference type="EC" id="3.5.4.16" evidence="3"/>
<reference evidence="3" key="1">
    <citation type="submission" date="2019-08" db="EMBL/GenBank/DDBJ databases">
        <authorList>
            <person name="Kucharzyk K."/>
            <person name="Murdoch R.W."/>
            <person name="Higgins S."/>
            <person name="Loffler F."/>
        </authorList>
    </citation>
    <scope>NUCLEOTIDE SEQUENCE</scope>
</reference>
<dbReference type="InterPro" id="IPR036069">
    <property type="entry name" value="DUF34/NIF3_sf"/>
</dbReference>
<keyword evidence="3" id="KW-0378">Hydrolase</keyword>
<dbReference type="GO" id="GO:0046872">
    <property type="term" value="F:metal ion binding"/>
    <property type="evidence" value="ECO:0007669"/>
    <property type="project" value="UniProtKB-KW"/>
</dbReference>
<dbReference type="AlphaFoldDB" id="A0A645AK45"/>
<dbReference type="Gene3D" id="3.40.1390.30">
    <property type="entry name" value="NIF3 (NGG1p interacting factor 3)-like"/>
    <property type="match status" value="2"/>
</dbReference>